<evidence type="ECO:0000256" key="1">
    <source>
        <dbReference type="SAM" id="MobiDB-lite"/>
    </source>
</evidence>
<dbReference type="AlphaFoldDB" id="A0A9P7Q663"/>
<gene>
    <name evidence="2" type="ORF">E4U13_007016</name>
</gene>
<keyword evidence="3" id="KW-1185">Reference proteome</keyword>
<feature type="region of interest" description="Disordered" evidence="1">
    <location>
        <begin position="13"/>
        <end position="37"/>
    </location>
</feature>
<dbReference type="Proteomes" id="UP000732380">
    <property type="component" value="Unassembled WGS sequence"/>
</dbReference>
<evidence type="ECO:0000313" key="3">
    <source>
        <dbReference type="Proteomes" id="UP000732380"/>
    </source>
</evidence>
<reference evidence="2 3" key="1">
    <citation type="journal article" date="2020" name="bioRxiv">
        <title>Whole genome comparisons of ergot fungi reveals the divergence and evolution of species within the genus Claviceps are the result of varying mechanisms driving genome evolution and host range expansion.</title>
        <authorList>
            <person name="Wyka S.A."/>
            <person name="Mondo S.J."/>
            <person name="Liu M."/>
            <person name="Dettman J."/>
            <person name="Nalam V."/>
            <person name="Broders K.D."/>
        </authorList>
    </citation>
    <scope>NUCLEOTIDE SEQUENCE [LARGE SCALE GENOMIC DNA]</scope>
    <source>
        <strain evidence="2 3">LM576</strain>
    </source>
</reference>
<proteinExistence type="predicted"/>
<sequence length="108" mass="11832">MTSRQDGVLLASLSSQRASCRANPKDLTPSPSSPSPWQAEVITIEDDAAPADPITIDDDTESDCDLQQKEVNLENIEKMKVEKTILTAMTRALSASEPFHKTRCSLRS</sequence>
<comment type="caution">
    <text evidence="2">The sequence shown here is derived from an EMBL/GenBank/DDBJ whole genome shotgun (WGS) entry which is preliminary data.</text>
</comment>
<evidence type="ECO:0000313" key="2">
    <source>
        <dbReference type="EMBL" id="KAG6120050.1"/>
    </source>
</evidence>
<organism evidence="2 3">
    <name type="scientific">Claviceps humidiphila</name>
    <dbReference type="NCBI Taxonomy" id="1294629"/>
    <lineage>
        <taxon>Eukaryota</taxon>
        <taxon>Fungi</taxon>
        <taxon>Dikarya</taxon>
        <taxon>Ascomycota</taxon>
        <taxon>Pezizomycotina</taxon>
        <taxon>Sordariomycetes</taxon>
        <taxon>Hypocreomycetidae</taxon>
        <taxon>Hypocreales</taxon>
        <taxon>Clavicipitaceae</taxon>
        <taxon>Claviceps</taxon>
    </lineage>
</organism>
<accession>A0A9P7Q663</accession>
<name>A0A9P7Q663_9HYPO</name>
<protein>
    <submittedName>
        <fullName evidence="2">Uncharacterized protein</fullName>
    </submittedName>
</protein>
<dbReference type="EMBL" id="SRQM01000065">
    <property type="protein sequence ID" value="KAG6120050.1"/>
    <property type="molecule type" value="Genomic_DNA"/>
</dbReference>